<evidence type="ECO:0000313" key="1">
    <source>
        <dbReference type="Proteomes" id="UP000036681"/>
    </source>
</evidence>
<accession>A0A0M3IKR5</accession>
<dbReference type="Proteomes" id="UP000036681">
    <property type="component" value="Unplaced"/>
</dbReference>
<protein>
    <submittedName>
        <fullName evidence="2">Isochorismatase domain-containing protein</fullName>
    </submittedName>
</protein>
<dbReference type="WBParaSite" id="ALUE_0001934201-mRNA-1">
    <property type="protein sequence ID" value="ALUE_0001934201-mRNA-1"/>
    <property type="gene ID" value="ALUE_0001934201"/>
</dbReference>
<reference evidence="2" key="1">
    <citation type="submission" date="2017-02" db="UniProtKB">
        <authorList>
            <consortium name="WormBaseParasite"/>
        </authorList>
    </citation>
    <scope>IDENTIFICATION</scope>
</reference>
<evidence type="ECO:0000313" key="2">
    <source>
        <dbReference type="WBParaSite" id="ALUE_0001934201-mRNA-1"/>
    </source>
</evidence>
<proteinExistence type="predicted"/>
<dbReference type="AlphaFoldDB" id="A0A0M3IKR5"/>
<organism evidence="1 2">
    <name type="scientific">Ascaris lumbricoides</name>
    <name type="common">Giant roundworm</name>
    <dbReference type="NCBI Taxonomy" id="6252"/>
    <lineage>
        <taxon>Eukaryota</taxon>
        <taxon>Metazoa</taxon>
        <taxon>Ecdysozoa</taxon>
        <taxon>Nematoda</taxon>
        <taxon>Chromadorea</taxon>
        <taxon>Rhabditida</taxon>
        <taxon>Spirurina</taxon>
        <taxon>Ascaridomorpha</taxon>
        <taxon>Ascaridoidea</taxon>
        <taxon>Ascarididae</taxon>
        <taxon>Ascaris</taxon>
    </lineage>
</organism>
<sequence length="40" mass="4654">MISGSMVMVDTTCVSRTARELISRKAKYFPIFLNVFDMYM</sequence>
<name>A0A0M3IKR5_ASCLU</name>
<keyword evidence="1" id="KW-1185">Reference proteome</keyword>